<dbReference type="PANTHER" id="PTHR39639:SF1">
    <property type="entry name" value="DUF262 DOMAIN-CONTAINING PROTEIN"/>
    <property type="match status" value="1"/>
</dbReference>
<dbReference type="EMBL" id="PZPP01000016">
    <property type="protein sequence ID" value="PTM34185.1"/>
    <property type="molecule type" value="Genomic_DNA"/>
</dbReference>
<dbReference type="OrthoDB" id="7802453at2"/>
<accession>A0A2T4XW93</accession>
<sequence>MDEIIAPFDPSKIRMDSKVQSIYTLMSRVRHNEILTPTYQRKSVWNNDNKSRLIESLLVRIPIPVFYIDATDEDQWKIIDGLQRITALKEFLVDKTLRLSGLEYTTSFEGLSYDELPRSFIRRIEETEVTIVFINQGTPDNVKFNIFKRINTGGTPLTPQEIRHALNDGKPTILLNELADWRIISEFWGTDNDRMELNALVLRALGYLLLDVDAIFEMKIEDYLDEAMKKINELDEDEINKVKAKFKNSINDLIKIFGDMVFRKKSSQPQRKKPINKNIFETWMAVILNITKTQRKLLVERKGEVLDLFDRLQDDSKFNFAISSRKPESMRTRHNMLMSKIQELIND</sequence>
<dbReference type="AlphaFoldDB" id="A0A2T4XW93"/>
<reference evidence="2 3" key="1">
    <citation type="submission" date="2018-04" db="EMBL/GenBank/DDBJ databases">
        <title>Genome sequencing reveals highly heavy metal resistance and biotechnology application of the novel Enterobacter cloacae amazonensis isolated from wastewater river in Manaus - Amazonas.</title>
        <authorList>
            <person name="Astolfi M.C.T."/>
            <person name="Carvalho E.B.D.S."/>
            <person name="Lacerda L.B."/>
            <person name="Pinto M.V."/>
            <person name="Nogueira V.B."/>
            <person name="Barros A.M."/>
            <person name="Astolfi-Filho S."/>
        </authorList>
    </citation>
    <scope>NUCLEOTIDE SEQUENCE [LARGE SCALE GENOMIC DNA]</scope>
    <source>
        <strain evidence="3">amazonensis</strain>
    </source>
</reference>
<organism evidence="2 3">
    <name type="scientific">Enterobacter cloacae</name>
    <dbReference type="NCBI Taxonomy" id="550"/>
    <lineage>
        <taxon>Bacteria</taxon>
        <taxon>Pseudomonadati</taxon>
        <taxon>Pseudomonadota</taxon>
        <taxon>Gammaproteobacteria</taxon>
        <taxon>Enterobacterales</taxon>
        <taxon>Enterobacteriaceae</taxon>
        <taxon>Enterobacter</taxon>
        <taxon>Enterobacter cloacae complex</taxon>
    </lineage>
</organism>
<dbReference type="Pfam" id="PF03235">
    <property type="entry name" value="GmrSD_N"/>
    <property type="match status" value="1"/>
</dbReference>
<gene>
    <name evidence="2" type="ORF">DA103_19435</name>
</gene>
<comment type="caution">
    <text evidence="2">The sequence shown here is derived from an EMBL/GenBank/DDBJ whole genome shotgun (WGS) entry which is preliminary data.</text>
</comment>
<protein>
    <submittedName>
        <fullName evidence="2">DUF262 domain-containing protein</fullName>
    </submittedName>
</protein>
<evidence type="ECO:0000259" key="1">
    <source>
        <dbReference type="Pfam" id="PF03235"/>
    </source>
</evidence>
<dbReference type="SMR" id="A0A2T4XW93"/>
<dbReference type="Proteomes" id="UP000241614">
    <property type="component" value="Unassembled WGS sequence"/>
</dbReference>
<feature type="domain" description="GmrSD restriction endonucleases N-terminal" evidence="1">
    <location>
        <begin position="25"/>
        <end position="165"/>
    </location>
</feature>
<dbReference type="InterPro" id="IPR004919">
    <property type="entry name" value="GmrSD_N"/>
</dbReference>
<dbReference type="RefSeq" id="WP_053065904.1">
    <property type="nucleotide sequence ID" value="NZ_PZPP01000016.1"/>
</dbReference>
<evidence type="ECO:0000313" key="3">
    <source>
        <dbReference type="Proteomes" id="UP000241614"/>
    </source>
</evidence>
<evidence type="ECO:0000313" key="2">
    <source>
        <dbReference type="EMBL" id="PTM34185.1"/>
    </source>
</evidence>
<name>A0A2T4XW93_ENTCL</name>
<proteinExistence type="predicted"/>
<dbReference type="PANTHER" id="PTHR39639">
    <property type="entry name" value="CHROMOSOME 16, WHOLE GENOME SHOTGUN SEQUENCE"/>
    <property type="match status" value="1"/>
</dbReference>